<evidence type="ECO:0000256" key="1">
    <source>
        <dbReference type="ARBA" id="ARBA00005196"/>
    </source>
</evidence>
<organism evidence="10 11">
    <name type="scientific">Candidatus Stercoripulliclostridium pullicola</name>
    <dbReference type="NCBI Taxonomy" id="2840953"/>
    <lineage>
        <taxon>Bacteria</taxon>
        <taxon>Bacillati</taxon>
        <taxon>Bacillota</taxon>
        <taxon>Clostridia</taxon>
        <taxon>Eubacteriales</taxon>
        <taxon>Candidatus Stercoripulliclostridium</taxon>
    </lineage>
</organism>
<dbReference type="InterPro" id="IPR018510">
    <property type="entry name" value="DAP_epimerase_AS"/>
</dbReference>
<evidence type="ECO:0000256" key="4">
    <source>
        <dbReference type="ARBA" id="ARBA00022605"/>
    </source>
</evidence>
<dbReference type="HAMAP" id="MF_00197">
    <property type="entry name" value="DAP_epimerase"/>
    <property type="match status" value="1"/>
</dbReference>
<dbReference type="SUPFAM" id="SSF54506">
    <property type="entry name" value="Diaminopimelate epimerase-like"/>
    <property type="match status" value="2"/>
</dbReference>
<dbReference type="Proteomes" id="UP000727857">
    <property type="component" value="Unassembled WGS sequence"/>
</dbReference>
<evidence type="ECO:0000313" key="11">
    <source>
        <dbReference type="Proteomes" id="UP000727857"/>
    </source>
</evidence>
<feature type="active site" evidence="9">
    <location>
        <position position="78"/>
    </location>
</feature>
<reference evidence="10" key="1">
    <citation type="submission" date="2020-10" db="EMBL/GenBank/DDBJ databases">
        <authorList>
            <person name="Gilroy R."/>
        </authorList>
    </citation>
    <scope>NUCLEOTIDE SEQUENCE</scope>
    <source>
        <strain evidence="10">517</strain>
    </source>
</reference>
<evidence type="ECO:0000256" key="8">
    <source>
        <dbReference type="NCBIfam" id="TIGR00652"/>
    </source>
</evidence>
<comment type="caution">
    <text evidence="10">The sequence shown here is derived from an EMBL/GenBank/DDBJ whole genome shotgun (WGS) entry which is preliminary data.</text>
</comment>
<dbReference type="EMBL" id="JADINF010000133">
    <property type="protein sequence ID" value="MBO8424408.1"/>
    <property type="molecule type" value="Genomic_DNA"/>
</dbReference>
<dbReference type="GO" id="GO:0008837">
    <property type="term" value="F:diaminopimelate epimerase activity"/>
    <property type="evidence" value="ECO:0007669"/>
    <property type="project" value="UniProtKB-UniRule"/>
</dbReference>
<evidence type="ECO:0000313" key="10">
    <source>
        <dbReference type="EMBL" id="MBO8424408.1"/>
    </source>
</evidence>
<dbReference type="InterPro" id="IPR001653">
    <property type="entry name" value="DAP_epimerase_DapF"/>
</dbReference>
<evidence type="ECO:0000256" key="3">
    <source>
        <dbReference type="ARBA" id="ARBA00013080"/>
    </source>
</evidence>
<dbReference type="GO" id="GO:0005829">
    <property type="term" value="C:cytosol"/>
    <property type="evidence" value="ECO:0007669"/>
    <property type="project" value="TreeGrafter"/>
</dbReference>
<comment type="pathway">
    <text evidence="1">Amino-acid biosynthesis; L-lysine biosynthesis via DAP pathway; DL-2,6-diaminopimelate from LL-2,6-diaminopimelate: step 1/1.</text>
</comment>
<reference evidence="10" key="2">
    <citation type="journal article" date="2021" name="PeerJ">
        <title>Extensive microbial diversity within the chicken gut microbiome revealed by metagenomics and culture.</title>
        <authorList>
            <person name="Gilroy R."/>
            <person name="Ravi A."/>
            <person name="Getino M."/>
            <person name="Pursley I."/>
            <person name="Horton D.L."/>
            <person name="Alikhan N.F."/>
            <person name="Baker D."/>
            <person name="Gharbi K."/>
            <person name="Hall N."/>
            <person name="Watson M."/>
            <person name="Adriaenssens E.M."/>
            <person name="Foster-Nyarko E."/>
            <person name="Jarju S."/>
            <person name="Secka A."/>
            <person name="Antonio M."/>
            <person name="Oren A."/>
            <person name="Chaudhuri R.R."/>
            <person name="La Ragione R."/>
            <person name="Hildebrand F."/>
            <person name="Pallen M.J."/>
        </authorList>
    </citation>
    <scope>NUCLEOTIDE SEQUENCE</scope>
    <source>
        <strain evidence="10">517</strain>
    </source>
</reference>
<evidence type="ECO:0000256" key="2">
    <source>
        <dbReference type="ARBA" id="ARBA00010219"/>
    </source>
</evidence>
<evidence type="ECO:0000256" key="9">
    <source>
        <dbReference type="PROSITE-ProRule" id="PRU10125"/>
    </source>
</evidence>
<dbReference type="PANTHER" id="PTHR31689:SF0">
    <property type="entry name" value="DIAMINOPIMELATE EPIMERASE"/>
    <property type="match status" value="1"/>
</dbReference>
<keyword evidence="5" id="KW-0457">Lysine biosynthesis</keyword>
<feature type="non-terminal residue" evidence="10">
    <location>
        <position position="268"/>
    </location>
</feature>
<evidence type="ECO:0000256" key="5">
    <source>
        <dbReference type="ARBA" id="ARBA00023154"/>
    </source>
</evidence>
<name>A0A940IDK4_9FIRM</name>
<dbReference type="Gene3D" id="3.10.310.10">
    <property type="entry name" value="Diaminopimelate Epimerase, Chain A, domain 1"/>
    <property type="match status" value="2"/>
</dbReference>
<evidence type="ECO:0000256" key="7">
    <source>
        <dbReference type="ARBA" id="ARBA00051712"/>
    </source>
</evidence>
<dbReference type="Pfam" id="PF01678">
    <property type="entry name" value="DAP_epimerase"/>
    <property type="match status" value="2"/>
</dbReference>
<comment type="catalytic activity">
    <reaction evidence="7">
        <text>(2S,6S)-2,6-diaminopimelate = meso-2,6-diaminopimelate</text>
        <dbReference type="Rhea" id="RHEA:15393"/>
        <dbReference type="ChEBI" id="CHEBI:57609"/>
        <dbReference type="ChEBI" id="CHEBI:57791"/>
        <dbReference type="EC" id="5.1.1.7"/>
    </reaction>
</comment>
<accession>A0A940IDK4</accession>
<dbReference type="GO" id="GO:0009089">
    <property type="term" value="P:lysine biosynthetic process via diaminopimelate"/>
    <property type="evidence" value="ECO:0007669"/>
    <property type="project" value="UniProtKB-UniRule"/>
</dbReference>
<protein>
    <recommendedName>
        <fullName evidence="3 8">Diaminopimelate epimerase</fullName>
        <ecNumber evidence="3 8">5.1.1.7</ecNumber>
    </recommendedName>
</protein>
<evidence type="ECO:0000256" key="6">
    <source>
        <dbReference type="ARBA" id="ARBA00023235"/>
    </source>
</evidence>
<proteinExistence type="inferred from homology"/>
<dbReference type="PROSITE" id="PS01326">
    <property type="entry name" value="DAP_EPIMERASE"/>
    <property type="match status" value="1"/>
</dbReference>
<gene>
    <name evidence="10" type="primary">dapF</name>
    <name evidence="10" type="ORF">IAB16_05270</name>
</gene>
<dbReference type="AlphaFoldDB" id="A0A940IDK4"/>
<sequence>MIFWKMNGLGNDYIFVDAVKCSRDELTRLEGNLKTIIPRICDRHFGAGGDGLVIMYPSAVADVRMRMFNADGSEGKMCGNAVRCIAKYLVDVCGRCGEIAIETLAGIKTVSVTTDALGKVVSARADMGKVRIVGREGDVVFVDAGNPHAVIDGNVTDDLEMARAAEICRLRDVNVEVARVTRAHALEVRVWERGSGETLACGTGATAAAYVFAYEGKVTFPVSVKLPGGVLTVEYIDGRVYASGNVQLNYIGELNISCLLYTSPSPRD</sequence>
<keyword evidence="6 10" id="KW-0413">Isomerase</keyword>
<dbReference type="PANTHER" id="PTHR31689">
    <property type="entry name" value="DIAMINOPIMELATE EPIMERASE, CHLOROPLASTIC"/>
    <property type="match status" value="1"/>
</dbReference>
<dbReference type="EC" id="5.1.1.7" evidence="3 8"/>
<dbReference type="NCBIfam" id="TIGR00652">
    <property type="entry name" value="DapF"/>
    <property type="match status" value="1"/>
</dbReference>
<comment type="similarity">
    <text evidence="2">Belongs to the diaminopimelate epimerase family.</text>
</comment>
<keyword evidence="4" id="KW-0028">Amino-acid biosynthesis</keyword>